<feature type="non-terminal residue" evidence="3">
    <location>
        <position position="1"/>
    </location>
</feature>
<dbReference type="SUPFAM" id="SSF46626">
    <property type="entry name" value="Cytochrome c"/>
    <property type="match status" value="1"/>
</dbReference>
<evidence type="ECO:0000313" key="4">
    <source>
        <dbReference type="Proteomes" id="UP000003688"/>
    </source>
</evidence>
<name>B9XPM9_PEDPL</name>
<reference evidence="3 4" key="1">
    <citation type="journal article" date="2011" name="J. Bacteriol.">
        <title>Genome sequence of 'Pedosphaera parvula' Ellin514, an aerobic Verrucomicrobial isolate from pasture soil.</title>
        <authorList>
            <person name="Kant R."/>
            <person name="van Passel M.W."/>
            <person name="Sangwan P."/>
            <person name="Palva A."/>
            <person name="Lucas S."/>
            <person name="Copeland A."/>
            <person name="Lapidus A."/>
            <person name="Glavina Del Rio T."/>
            <person name="Dalin E."/>
            <person name="Tice H."/>
            <person name="Bruce D."/>
            <person name="Goodwin L."/>
            <person name="Pitluck S."/>
            <person name="Chertkov O."/>
            <person name="Larimer F.W."/>
            <person name="Land M.L."/>
            <person name="Hauser L."/>
            <person name="Brettin T.S."/>
            <person name="Detter J.C."/>
            <person name="Han S."/>
            <person name="de Vos W.M."/>
            <person name="Janssen P.H."/>
            <person name="Smidt H."/>
        </authorList>
    </citation>
    <scope>NUCLEOTIDE SEQUENCE [LARGE SCALE GENOMIC DNA]</scope>
    <source>
        <strain evidence="3 4">Ellin514</strain>
    </source>
</reference>
<evidence type="ECO:0000256" key="2">
    <source>
        <dbReference type="ARBA" id="ARBA00023002"/>
    </source>
</evidence>
<evidence type="ECO:0000256" key="1">
    <source>
        <dbReference type="ARBA" id="ARBA00022729"/>
    </source>
</evidence>
<accession>B9XPM9</accession>
<gene>
    <name evidence="3" type="ORF">Cflav_PD1352</name>
</gene>
<dbReference type="PANTHER" id="PTHR30600:SF10">
    <property type="entry name" value="BLL6722 PROTEIN"/>
    <property type="match status" value="1"/>
</dbReference>
<evidence type="ECO:0000313" key="3">
    <source>
        <dbReference type="EMBL" id="EEF58152.1"/>
    </source>
</evidence>
<protein>
    <submittedName>
        <fullName evidence="3">Cytochrome c peroxidase-like protein</fullName>
    </submittedName>
</protein>
<comment type="caution">
    <text evidence="3">The sequence shown here is derived from an EMBL/GenBank/DDBJ whole genome shotgun (WGS) entry which is preliminary data.</text>
</comment>
<dbReference type="PANTHER" id="PTHR30600">
    <property type="entry name" value="CYTOCHROME C PEROXIDASE-RELATED"/>
    <property type="match status" value="1"/>
</dbReference>
<dbReference type="GO" id="GO:0020037">
    <property type="term" value="F:heme binding"/>
    <property type="evidence" value="ECO:0007669"/>
    <property type="project" value="InterPro"/>
</dbReference>
<keyword evidence="4" id="KW-1185">Reference proteome</keyword>
<dbReference type="AlphaFoldDB" id="B9XPM9"/>
<dbReference type="GO" id="GO:0009055">
    <property type="term" value="F:electron transfer activity"/>
    <property type="evidence" value="ECO:0007669"/>
    <property type="project" value="InterPro"/>
</dbReference>
<keyword evidence="3" id="KW-0575">Peroxidase</keyword>
<dbReference type="GO" id="GO:0004130">
    <property type="term" value="F:cytochrome-c peroxidase activity"/>
    <property type="evidence" value="ECO:0007669"/>
    <property type="project" value="TreeGrafter"/>
</dbReference>
<keyword evidence="1" id="KW-0732">Signal</keyword>
<dbReference type="InterPro" id="IPR051395">
    <property type="entry name" value="Cytochrome_c_Peroxidase/MauG"/>
</dbReference>
<dbReference type="InterPro" id="IPR036909">
    <property type="entry name" value="Cyt_c-like_dom_sf"/>
</dbReference>
<dbReference type="Proteomes" id="UP000003688">
    <property type="component" value="Unassembled WGS sequence"/>
</dbReference>
<proteinExistence type="predicted"/>
<organism evidence="3 4">
    <name type="scientific">Pedosphaera parvula (strain Ellin514)</name>
    <dbReference type="NCBI Taxonomy" id="320771"/>
    <lineage>
        <taxon>Bacteria</taxon>
        <taxon>Pseudomonadati</taxon>
        <taxon>Verrucomicrobiota</taxon>
        <taxon>Pedosphaerae</taxon>
        <taxon>Pedosphaerales</taxon>
        <taxon>Pedosphaeraceae</taxon>
        <taxon>Pedosphaera</taxon>
    </lineage>
</organism>
<dbReference type="Gene3D" id="1.10.760.10">
    <property type="entry name" value="Cytochrome c-like domain"/>
    <property type="match status" value="1"/>
</dbReference>
<keyword evidence="2" id="KW-0560">Oxidoreductase</keyword>
<dbReference type="RefSeq" id="WP_007417765.1">
    <property type="nucleotide sequence ID" value="NZ_ABOX02000048.1"/>
</dbReference>
<sequence length="113" mass="12543">LCQQWPGFNLPGLGRYEVTHNEADKARFAVPSLRNVELTGPYMHDGRFKTLEEVIEHYSTGMQRSVTLDPNLAKHPDGGVPLSPADKKALVAFLKTLTEESLRSPTLVQVSVK</sequence>
<dbReference type="EMBL" id="ABOX02000048">
    <property type="protein sequence ID" value="EEF58152.1"/>
    <property type="molecule type" value="Genomic_DNA"/>
</dbReference>